<dbReference type="PROSITE" id="PS50168">
    <property type="entry name" value="DED"/>
    <property type="match status" value="2"/>
</dbReference>
<evidence type="ECO:0000256" key="5">
    <source>
        <dbReference type="ARBA" id="ARBA00022553"/>
    </source>
</evidence>
<keyword evidence="5" id="KW-0597">Phosphoprotein</keyword>
<comment type="subcellular location">
    <subcellularLocation>
        <location evidence="2">Cytoplasm</location>
    </subcellularLocation>
    <subcellularLocation>
        <location evidence="1">Nucleus</location>
    </subcellularLocation>
</comment>
<feature type="compositionally biased region" description="Polar residues" evidence="17">
    <location>
        <begin position="225"/>
        <end position="249"/>
    </location>
</feature>
<keyword evidence="22" id="KW-1185">Reference proteome</keyword>
<dbReference type="GO" id="GO:0006915">
    <property type="term" value="P:apoptotic process"/>
    <property type="evidence" value="ECO:0007669"/>
    <property type="project" value="UniProtKB-KW"/>
</dbReference>
<evidence type="ECO:0000259" key="18">
    <source>
        <dbReference type="PROSITE" id="PS50168"/>
    </source>
</evidence>
<evidence type="ECO:0000256" key="11">
    <source>
        <dbReference type="ARBA" id="ARBA00023145"/>
    </source>
</evidence>
<evidence type="ECO:0000256" key="10">
    <source>
        <dbReference type="ARBA" id="ARBA00022807"/>
    </source>
</evidence>
<dbReference type="SUPFAM" id="SSF47986">
    <property type="entry name" value="DEATH domain"/>
    <property type="match status" value="2"/>
</dbReference>
<dbReference type="CDD" id="cd08792">
    <property type="entry name" value="DED_Caspase_8_10_r1"/>
    <property type="match status" value="1"/>
</dbReference>
<dbReference type="GO" id="GO:0004197">
    <property type="term" value="F:cysteine-type endopeptidase activity"/>
    <property type="evidence" value="ECO:0007669"/>
    <property type="project" value="InterPro"/>
</dbReference>
<dbReference type="EMBL" id="JABFDY010000001">
    <property type="protein sequence ID" value="KAF7711254.1"/>
    <property type="molecule type" value="Genomic_DNA"/>
</dbReference>
<dbReference type="GO" id="GO:0005634">
    <property type="term" value="C:nucleus"/>
    <property type="evidence" value="ECO:0007669"/>
    <property type="project" value="UniProtKB-SubCell"/>
</dbReference>
<keyword evidence="8" id="KW-0677">Repeat</keyword>
<dbReference type="CDD" id="cd08334">
    <property type="entry name" value="DED_Caspase_8_10_r2"/>
    <property type="match status" value="1"/>
</dbReference>
<dbReference type="InterPro" id="IPR011029">
    <property type="entry name" value="DEATH-like_dom_sf"/>
</dbReference>
<evidence type="ECO:0000259" key="20">
    <source>
        <dbReference type="PROSITE" id="PS50208"/>
    </source>
</evidence>
<feature type="region of interest" description="Disordered" evidence="17">
    <location>
        <begin position="225"/>
        <end position="277"/>
    </location>
</feature>
<keyword evidence="4" id="KW-0963">Cytoplasm</keyword>
<dbReference type="InterPro" id="IPR029030">
    <property type="entry name" value="Caspase-like_dom_sf"/>
</dbReference>
<evidence type="ECO:0000256" key="7">
    <source>
        <dbReference type="ARBA" id="ARBA00022703"/>
    </source>
</evidence>
<dbReference type="GO" id="GO:0005737">
    <property type="term" value="C:cytoplasm"/>
    <property type="evidence" value="ECO:0007669"/>
    <property type="project" value="UniProtKB-SubCell"/>
</dbReference>
<evidence type="ECO:0000256" key="8">
    <source>
        <dbReference type="ARBA" id="ARBA00022737"/>
    </source>
</evidence>
<sequence>MEVNAVKEKKVRETSQKPSLEIARSQIASRCEDRSPGLDINRLFEMDLDILHKIDEDLTQSEVAGLKFLCTDQIGRKRLETVKDAKDLFVRFSEQDLLKNDLFLPDLLCTIGRFDLLSILDTDKENVKTSLQNRCSGVSEYRKMLYSLSEDVTEENLKNMKFLLSKLPKAKMSSATFLDVLAEMEKMEMLGEDKLDKLEDVLSKCNKELAGEVQKFKNKRQRILSTSQVESLPEQQVESMPVQEQSMSVQDEESLSPLTREPSIDSDTTGPAPANEDDYYPMTQRPLGHCVIINNFNFERTSDLSNRRGTDADRDKLTEVFTRMHFIVKEKRDQKSSDMLEVVKEFSSLDHSRMDAFVCCILSHGQKGTVLGVDGVPVQIREITQQFAQCPTLMGKPKLFFIQACQGNNMQKGVLRPDGPEEDGVESDAEKDNLLDLPIEADFLIGMATVESYKSFRHTTSGSIYIQELCKQLILGCISKEDIHAILTKVNRKVSEKELKKHKQMPEPRYTLLKKLVLPID</sequence>
<proteinExistence type="inferred from homology"/>
<dbReference type="Gene3D" id="1.10.533.10">
    <property type="entry name" value="Death Domain, Fas"/>
    <property type="match status" value="2"/>
</dbReference>
<dbReference type="SMART" id="SM00031">
    <property type="entry name" value="DED"/>
    <property type="match status" value="2"/>
</dbReference>
<dbReference type="PRINTS" id="PR00376">
    <property type="entry name" value="IL1BCENZYME"/>
</dbReference>
<keyword evidence="11" id="KW-0865">Zymogen</keyword>
<comment type="caution">
    <text evidence="21">The sequence shown here is derived from an EMBL/GenBank/DDBJ whole genome shotgun (WGS) entry which is preliminary data.</text>
</comment>
<evidence type="ECO:0000256" key="3">
    <source>
        <dbReference type="ARBA" id="ARBA00010134"/>
    </source>
</evidence>
<comment type="catalytic activity">
    <reaction evidence="13">
        <text>Strict requirement for Asp at position P1 and has a preferred cleavage sequence of (Leu/Asp/Val)-Glu-Thr-Asp-|-(Gly/Ser/Ala).</text>
        <dbReference type="EC" id="3.4.22.61"/>
    </reaction>
</comment>
<keyword evidence="6" id="KW-0645">Protease</keyword>
<dbReference type="EC" id="3.4.22.61" evidence="14"/>
<evidence type="ECO:0000256" key="1">
    <source>
        <dbReference type="ARBA" id="ARBA00004123"/>
    </source>
</evidence>
<gene>
    <name evidence="21" type="ORF">HF521_000265</name>
</gene>
<dbReference type="SUPFAM" id="SSF52129">
    <property type="entry name" value="Caspase-like"/>
    <property type="match status" value="1"/>
</dbReference>
<dbReference type="SMART" id="SM00115">
    <property type="entry name" value="CASc"/>
    <property type="match status" value="1"/>
</dbReference>
<dbReference type="InterPro" id="IPR001875">
    <property type="entry name" value="DED_dom"/>
</dbReference>
<dbReference type="Pfam" id="PF01335">
    <property type="entry name" value="DED"/>
    <property type="match status" value="2"/>
</dbReference>
<evidence type="ECO:0000256" key="13">
    <source>
        <dbReference type="ARBA" id="ARBA00051626"/>
    </source>
</evidence>
<dbReference type="GO" id="GO:0043065">
    <property type="term" value="P:positive regulation of apoptotic process"/>
    <property type="evidence" value="ECO:0007669"/>
    <property type="project" value="UniProtKB-ARBA"/>
</dbReference>
<evidence type="ECO:0000256" key="14">
    <source>
        <dbReference type="ARBA" id="ARBA00066479"/>
    </source>
</evidence>
<dbReference type="FunFam" id="3.40.50.1460:FF:000008">
    <property type="entry name" value="caspase-8 isoform X1"/>
    <property type="match status" value="1"/>
</dbReference>
<feature type="domain" description="DED" evidence="18">
    <location>
        <begin position="46"/>
        <end position="122"/>
    </location>
</feature>
<dbReference type="InterPro" id="IPR033139">
    <property type="entry name" value="Caspase_cys_AS"/>
</dbReference>
<name>A0A8T0BW54_SILME</name>
<evidence type="ECO:0000313" key="22">
    <source>
        <dbReference type="Proteomes" id="UP000606274"/>
    </source>
</evidence>
<dbReference type="GO" id="GO:0005886">
    <property type="term" value="C:plasma membrane"/>
    <property type="evidence" value="ECO:0007669"/>
    <property type="project" value="UniProtKB-ARBA"/>
</dbReference>
<evidence type="ECO:0000256" key="17">
    <source>
        <dbReference type="SAM" id="MobiDB-lite"/>
    </source>
</evidence>
<keyword evidence="10" id="KW-0788">Thiol protease</keyword>
<evidence type="ECO:0000256" key="15">
    <source>
        <dbReference type="ARBA" id="ARBA00068172"/>
    </source>
</evidence>
<dbReference type="GO" id="GO:0051604">
    <property type="term" value="P:protein maturation"/>
    <property type="evidence" value="ECO:0007669"/>
    <property type="project" value="UniProtKB-ARBA"/>
</dbReference>
<dbReference type="InterPro" id="IPR002138">
    <property type="entry name" value="Pept_C14_p10"/>
</dbReference>
<dbReference type="Pfam" id="PF00656">
    <property type="entry name" value="Peptidase_C14"/>
    <property type="match status" value="1"/>
</dbReference>
<dbReference type="PROSITE" id="PS01122">
    <property type="entry name" value="CASPASE_CYS"/>
    <property type="match status" value="1"/>
</dbReference>
<dbReference type="CDD" id="cd00032">
    <property type="entry name" value="CASc"/>
    <property type="match status" value="1"/>
</dbReference>
<protein>
    <recommendedName>
        <fullName evidence="15">Caspase-8</fullName>
        <ecNumber evidence="14">3.4.22.61</ecNumber>
    </recommendedName>
</protein>
<evidence type="ECO:0000256" key="6">
    <source>
        <dbReference type="ARBA" id="ARBA00022670"/>
    </source>
</evidence>
<dbReference type="InterPro" id="IPR011600">
    <property type="entry name" value="Pept_C14_caspase"/>
</dbReference>
<dbReference type="GO" id="GO:0006508">
    <property type="term" value="P:proteolysis"/>
    <property type="evidence" value="ECO:0007669"/>
    <property type="project" value="UniProtKB-KW"/>
</dbReference>
<comment type="similarity">
    <text evidence="3 16">Belongs to the peptidase C14A family.</text>
</comment>
<dbReference type="PANTHER" id="PTHR48169">
    <property type="entry name" value="DED DOMAIN-CONTAINING PROTEIN"/>
    <property type="match status" value="1"/>
</dbReference>
<dbReference type="GO" id="GO:0032991">
    <property type="term" value="C:protein-containing complex"/>
    <property type="evidence" value="ECO:0007669"/>
    <property type="project" value="UniProtKB-ARBA"/>
</dbReference>
<dbReference type="Gene3D" id="3.40.50.1460">
    <property type="match status" value="1"/>
</dbReference>
<feature type="domain" description="DED" evidence="18">
    <location>
        <begin position="140"/>
        <end position="215"/>
    </location>
</feature>
<dbReference type="PROSITE" id="PS50207">
    <property type="entry name" value="CASPASE_P10"/>
    <property type="match status" value="1"/>
</dbReference>
<keyword evidence="9" id="KW-0378">Hydrolase</keyword>
<evidence type="ECO:0000256" key="16">
    <source>
        <dbReference type="RuleBase" id="RU003971"/>
    </source>
</evidence>
<keyword evidence="7" id="KW-0053">Apoptosis</keyword>
<organism evidence="21 22">
    <name type="scientific">Silurus meridionalis</name>
    <name type="common">Southern catfish</name>
    <name type="synonym">Silurus soldatovi meridionalis</name>
    <dbReference type="NCBI Taxonomy" id="175797"/>
    <lineage>
        <taxon>Eukaryota</taxon>
        <taxon>Metazoa</taxon>
        <taxon>Chordata</taxon>
        <taxon>Craniata</taxon>
        <taxon>Vertebrata</taxon>
        <taxon>Euteleostomi</taxon>
        <taxon>Actinopterygii</taxon>
        <taxon>Neopterygii</taxon>
        <taxon>Teleostei</taxon>
        <taxon>Ostariophysi</taxon>
        <taxon>Siluriformes</taxon>
        <taxon>Siluridae</taxon>
        <taxon>Silurus</taxon>
    </lineage>
</organism>
<evidence type="ECO:0000256" key="2">
    <source>
        <dbReference type="ARBA" id="ARBA00004496"/>
    </source>
</evidence>
<dbReference type="Proteomes" id="UP000606274">
    <property type="component" value="Unassembled WGS sequence"/>
</dbReference>
<evidence type="ECO:0000256" key="4">
    <source>
        <dbReference type="ARBA" id="ARBA00022490"/>
    </source>
</evidence>
<feature type="domain" description="Caspase family p20" evidence="20">
    <location>
        <begin position="286"/>
        <end position="409"/>
    </location>
</feature>
<dbReference type="InterPro" id="IPR015917">
    <property type="entry name" value="Pept_C14A"/>
</dbReference>
<dbReference type="PANTHER" id="PTHR48169:SF7">
    <property type="entry name" value="CASPASE 10"/>
    <property type="match status" value="1"/>
</dbReference>
<evidence type="ECO:0000256" key="9">
    <source>
        <dbReference type="ARBA" id="ARBA00022801"/>
    </source>
</evidence>
<dbReference type="AlphaFoldDB" id="A0A8T0BW54"/>
<feature type="domain" description="Caspase family p10" evidence="19">
    <location>
        <begin position="433"/>
        <end position="518"/>
    </location>
</feature>
<accession>A0A8T0BW54</accession>
<evidence type="ECO:0000256" key="12">
    <source>
        <dbReference type="ARBA" id="ARBA00023242"/>
    </source>
</evidence>
<evidence type="ECO:0000259" key="19">
    <source>
        <dbReference type="PROSITE" id="PS50207"/>
    </source>
</evidence>
<dbReference type="FunFam" id="1.10.533.10:FF:000016">
    <property type="entry name" value="CASP8 and FADD-like apoptosis regulator"/>
    <property type="match status" value="1"/>
</dbReference>
<evidence type="ECO:0000313" key="21">
    <source>
        <dbReference type="EMBL" id="KAF7711254.1"/>
    </source>
</evidence>
<reference evidence="21" key="1">
    <citation type="submission" date="2020-08" db="EMBL/GenBank/DDBJ databases">
        <title>Chromosome-level assembly of Southern catfish (Silurus meridionalis) provides insights into visual adaptation to the nocturnal and benthic lifestyles.</title>
        <authorList>
            <person name="Zhang Y."/>
            <person name="Wang D."/>
            <person name="Peng Z."/>
        </authorList>
    </citation>
    <scope>NUCLEOTIDE SEQUENCE</scope>
    <source>
        <strain evidence="21">SWU-2019-XX</strain>
        <tissue evidence="21">Muscle</tissue>
    </source>
</reference>
<keyword evidence="12" id="KW-0539">Nucleus</keyword>
<dbReference type="InterPro" id="IPR001309">
    <property type="entry name" value="Pept_C14_p20"/>
</dbReference>
<dbReference type="PROSITE" id="PS50208">
    <property type="entry name" value="CASPASE_P20"/>
    <property type="match status" value="1"/>
</dbReference>